<dbReference type="InterPro" id="IPR038764">
    <property type="entry name" value="GNAT_N_AcTrfase_prd"/>
</dbReference>
<dbReference type="PROSITE" id="PS51186">
    <property type="entry name" value="GNAT"/>
    <property type="match status" value="1"/>
</dbReference>
<accession>A0A1I0AEU0</accession>
<keyword evidence="3" id="KW-1185">Reference proteome</keyword>
<dbReference type="SUPFAM" id="SSF55729">
    <property type="entry name" value="Acyl-CoA N-acyltransferases (Nat)"/>
    <property type="match status" value="1"/>
</dbReference>
<protein>
    <submittedName>
        <fullName evidence="2">Predicted acetyltransferase, GNAT superfamily</fullName>
    </submittedName>
</protein>
<keyword evidence="2" id="KW-0808">Transferase</keyword>
<proteinExistence type="predicted"/>
<dbReference type="PANTHER" id="PTHR41700:SF1">
    <property type="entry name" value="N-ACETYLTRANSFERASE DOMAIN-CONTAINING PROTEIN"/>
    <property type="match status" value="1"/>
</dbReference>
<evidence type="ECO:0000313" key="2">
    <source>
        <dbReference type="EMBL" id="SES92693.1"/>
    </source>
</evidence>
<dbReference type="InterPro" id="IPR000182">
    <property type="entry name" value="GNAT_dom"/>
</dbReference>
<feature type="domain" description="N-acetyltransferase" evidence="1">
    <location>
        <begin position="3"/>
        <end position="152"/>
    </location>
</feature>
<dbReference type="STRING" id="930131.SAMN05216389_103215"/>
<dbReference type="CDD" id="cd04301">
    <property type="entry name" value="NAT_SF"/>
    <property type="match status" value="1"/>
</dbReference>
<gene>
    <name evidence="2" type="ORF">SAMN05216389_103215</name>
</gene>
<dbReference type="Gene3D" id="3.40.630.30">
    <property type="match status" value="1"/>
</dbReference>
<reference evidence="2 3" key="1">
    <citation type="submission" date="2016-10" db="EMBL/GenBank/DDBJ databases">
        <authorList>
            <person name="de Groot N.N."/>
        </authorList>
    </citation>
    <scope>NUCLEOTIDE SEQUENCE [LARGE SCALE GENOMIC DNA]</scope>
    <source>
        <strain evidence="2 3">IBRC-M 10780</strain>
    </source>
</reference>
<dbReference type="EMBL" id="FOHE01000003">
    <property type="protein sequence ID" value="SES92693.1"/>
    <property type="molecule type" value="Genomic_DNA"/>
</dbReference>
<evidence type="ECO:0000313" key="3">
    <source>
        <dbReference type="Proteomes" id="UP000198618"/>
    </source>
</evidence>
<dbReference type="Proteomes" id="UP000198618">
    <property type="component" value="Unassembled WGS sequence"/>
</dbReference>
<name>A0A1I0AEU0_9BACI</name>
<evidence type="ECO:0000259" key="1">
    <source>
        <dbReference type="PROSITE" id="PS51186"/>
    </source>
</evidence>
<dbReference type="PANTHER" id="PTHR41700">
    <property type="entry name" value="GCN5-RELATED N-ACETYLTRANSFERASE"/>
    <property type="match status" value="1"/>
</dbReference>
<sequence>MGIQIRRLTTIEELYQMAEVEEAVWVAPPTPIHQTYTASYNGGLMLGAFDGDKMIGFQYSFAGFDGKKPYLCSHMLGILPAYRGRGLGVKMKQKQAEVAREMGYEMMTWTFDPLESLNAYLNLHKLGGVGAAYKVNHYGMMDDGLNTGLPTDRIQIEWWFNEENLSYDADALAEENLLLEVNSKGEPVKTKHFTDKLDHEKDFWFVAVPSSFQQLKKRNQELAIVWRYETREVFQALFHHGYKATDLVRHEGASYYYFTKK</sequence>
<dbReference type="GO" id="GO:0016747">
    <property type="term" value="F:acyltransferase activity, transferring groups other than amino-acyl groups"/>
    <property type="evidence" value="ECO:0007669"/>
    <property type="project" value="InterPro"/>
</dbReference>
<dbReference type="Pfam" id="PF00583">
    <property type="entry name" value="Acetyltransf_1"/>
    <property type="match status" value="1"/>
</dbReference>
<dbReference type="InterPro" id="IPR016181">
    <property type="entry name" value="Acyl_CoA_acyltransferase"/>
</dbReference>
<dbReference type="RefSeq" id="WP_090867600.1">
    <property type="nucleotide sequence ID" value="NZ_FOHE01000003.1"/>
</dbReference>
<dbReference type="OrthoDB" id="9797990at2"/>
<dbReference type="AlphaFoldDB" id="A0A1I0AEU0"/>
<organism evidence="2 3">
    <name type="scientific">Oceanobacillus limi</name>
    <dbReference type="NCBI Taxonomy" id="930131"/>
    <lineage>
        <taxon>Bacteria</taxon>
        <taxon>Bacillati</taxon>
        <taxon>Bacillota</taxon>
        <taxon>Bacilli</taxon>
        <taxon>Bacillales</taxon>
        <taxon>Bacillaceae</taxon>
        <taxon>Oceanobacillus</taxon>
    </lineage>
</organism>